<feature type="transmembrane region" description="Helical" evidence="7">
    <location>
        <begin position="217"/>
        <end position="245"/>
    </location>
</feature>
<feature type="transmembrane region" description="Helical" evidence="7">
    <location>
        <begin position="266"/>
        <end position="289"/>
    </location>
</feature>
<evidence type="ECO:0000256" key="1">
    <source>
        <dbReference type="ARBA" id="ARBA00004651"/>
    </source>
</evidence>
<evidence type="ECO:0000256" key="4">
    <source>
        <dbReference type="ARBA" id="ARBA00022692"/>
    </source>
</evidence>
<feature type="transmembrane region" description="Helical" evidence="7">
    <location>
        <begin position="388"/>
        <end position="410"/>
    </location>
</feature>
<feature type="transmembrane region" description="Helical" evidence="7">
    <location>
        <begin position="12"/>
        <end position="34"/>
    </location>
</feature>
<evidence type="ECO:0000256" key="3">
    <source>
        <dbReference type="ARBA" id="ARBA00022475"/>
    </source>
</evidence>
<dbReference type="InterPro" id="IPR022703">
    <property type="entry name" value="DUF3533"/>
</dbReference>
<evidence type="ECO:0000313" key="10">
    <source>
        <dbReference type="Proteomes" id="UP001432000"/>
    </source>
</evidence>
<dbReference type="PANTHER" id="PTHR43077">
    <property type="entry name" value="TRANSPORT PERMEASE YVFS-RELATED"/>
    <property type="match status" value="1"/>
</dbReference>
<feature type="domain" description="DUF3533" evidence="8">
    <location>
        <begin position="18"/>
        <end position="382"/>
    </location>
</feature>
<sequence>MTDVLGSPRFWLAPIFVVSALMSLLAALYLGGILNPQDNLRDFPVVLVNQDEGDTVESNGTTTEQNIGNDIADAIRQGIDPGQIELLETGPAEAQDLLSSGDAYGSIVIPFDFTKRALIFARASVVPGDVERPVITVNTNPRAGTFTVALMQRVATEALAQANSRVGSALTAEVDAQLQPSGGQLTGAARLALAEPINVIVTPYDPLPDGTGSGLSAFYYALLLVLAGFTGATIVSALVDGLLGFTPTEFGPRVIHRGPTNISRTGTLAVKWLIMCVVAAVVSGLYLWISTSLGMPSPHSFALYLFGVFVIIAVGITALSVMSAFGTAGLLINLVVFIVLALPSSGGTLPLEASPALYGWLAQFEPMHQIFLGTRSILYFNARLDSGLLHAVVMTGVGLLIGLVGGLLFTRLYDRKGFDRAPATGRIEA</sequence>
<comment type="subcellular location">
    <subcellularLocation>
        <location evidence="1">Cell membrane</location>
        <topology evidence="1">Multi-pass membrane protein</topology>
    </subcellularLocation>
</comment>
<dbReference type="RefSeq" id="WP_338892050.1">
    <property type="nucleotide sequence ID" value="NZ_CP147846.1"/>
</dbReference>
<protein>
    <submittedName>
        <fullName evidence="9">DUF3533 domain-containing protein</fullName>
    </submittedName>
</protein>
<evidence type="ECO:0000313" key="9">
    <source>
        <dbReference type="EMBL" id="WXG70562.1"/>
    </source>
</evidence>
<keyword evidence="10" id="KW-1185">Reference proteome</keyword>
<dbReference type="Pfam" id="PF12051">
    <property type="entry name" value="DUF3533"/>
    <property type="match status" value="1"/>
</dbReference>
<evidence type="ECO:0000256" key="7">
    <source>
        <dbReference type="SAM" id="Phobius"/>
    </source>
</evidence>
<gene>
    <name evidence="9" type="ORF">WDS16_08740</name>
</gene>
<feature type="transmembrane region" description="Helical" evidence="7">
    <location>
        <begin position="328"/>
        <end position="351"/>
    </location>
</feature>
<evidence type="ECO:0000259" key="8">
    <source>
        <dbReference type="Pfam" id="PF12051"/>
    </source>
</evidence>
<dbReference type="PANTHER" id="PTHR43077:SF8">
    <property type="entry name" value="DOXORUBICIN RESISTANCE ABC TRANSPORTER PERMEASE PROTEIN DRRB"/>
    <property type="match status" value="1"/>
</dbReference>
<keyword evidence="3" id="KW-1003">Cell membrane</keyword>
<dbReference type="InterPro" id="IPR051328">
    <property type="entry name" value="T7SS_ABC-Transporter"/>
</dbReference>
<dbReference type="Proteomes" id="UP001432000">
    <property type="component" value="Chromosome"/>
</dbReference>
<evidence type="ECO:0000256" key="2">
    <source>
        <dbReference type="ARBA" id="ARBA00007783"/>
    </source>
</evidence>
<accession>A0ABZ2PMZ6</accession>
<dbReference type="EMBL" id="CP147846">
    <property type="protein sequence ID" value="WXG70562.1"/>
    <property type="molecule type" value="Genomic_DNA"/>
</dbReference>
<keyword evidence="6 7" id="KW-0472">Membrane</keyword>
<proteinExistence type="inferred from homology"/>
<comment type="similarity">
    <text evidence="2">Belongs to the ABC-2 integral membrane protein family.</text>
</comment>
<reference evidence="9 10" key="1">
    <citation type="submission" date="2024-03" db="EMBL/GenBank/DDBJ databases">
        <title>Natural products discovery in diverse microorganisms through a two-stage MS feature dereplication strategy.</title>
        <authorList>
            <person name="Zhang R."/>
        </authorList>
    </citation>
    <scope>NUCLEOTIDE SEQUENCE [LARGE SCALE GENOMIC DNA]</scope>
    <source>
        <strain evidence="9 10">18930</strain>
    </source>
</reference>
<organism evidence="9 10">
    <name type="scientific">Rhodococcus sovatensis</name>
    <dbReference type="NCBI Taxonomy" id="1805840"/>
    <lineage>
        <taxon>Bacteria</taxon>
        <taxon>Bacillati</taxon>
        <taxon>Actinomycetota</taxon>
        <taxon>Actinomycetes</taxon>
        <taxon>Mycobacteriales</taxon>
        <taxon>Nocardiaceae</taxon>
        <taxon>Rhodococcus</taxon>
    </lineage>
</organism>
<keyword evidence="4 7" id="KW-0812">Transmembrane</keyword>
<evidence type="ECO:0000256" key="5">
    <source>
        <dbReference type="ARBA" id="ARBA00022989"/>
    </source>
</evidence>
<feature type="transmembrane region" description="Helical" evidence="7">
    <location>
        <begin position="301"/>
        <end position="321"/>
    </location>
</feature>
<keyword evidence="5 7" id="KW-1133">Transmembrane helix</keyword>
<evidence type="ECO:0000256" key="6">
    <source>
        <dbReference type="ARBA" id="ARBA00023136"/>
    </source>
</evidence>
<name>A0ABZ2PMZ6_9NOCA</name>